<organism evidence="1 2">
    <name type="scientific">Helicobacter bilis</name>
    <dbReference type="NCBI Taxonomy" id="37372"/>
    <lineage>
        <taxon>Bacteria</taxon>
        <taxon>Pseudomonadati</taxon>
        <taxon>Campylobacterota</taxon>
        <taxon>Epsilonproteobacteria</taxon>
        <taxon>Campylobacterales</taxon>
        <taxon>Helicobacteraceae</taxon>
        <taxon>Helicobacter</taxon>
    </lineage>
</organism>
<proteinExistence type="predicted"/>
<accession>A0A4U8U9E8</accession>
<protein>
    <submittedName>
        <fullName evidence="1">Uncharacterized protein</fullName>
    </submittedName>
</protein>
<dbReference type="AlphaFoldDB" id="A0A4U8U9E8"/>
<dbReference type="Proteomes" id="UP000029857">
    <property type="component" value="Unassembled WGS sequence"/>
</dbReference>
<name>A0A4U8U9E8_9HELI</name>
<sequence>MRQDIKTTFQALIYKEFGADELNVYKSFCNKAKGSYSTDYIRVKAKKESPSEWLARKKKGLSINDEIGKLVSIEFDSSELEYYKNLNSKHKFAYSAYMRLRIKANKEIISNDSPSKWHKGFLARKAGVKQKREHREHYIKKREDRQVALTEFVKSIAEMFSYDESAYYMNMINFARKYYRKHYLQCEKYGYSIKSPSEWYNEFAVTTQCREMQQLENRFFGLVKREISTQDAREYIAYFEAMAYQRERNYCL</sequence>
<evidence type="ECO:0000313" key="1">
    <source>
        <dbReference type="EMBL" id="TLE10432.1"/>
    </source>
</evidence>
<dbReference type="EMBL" id="JRPJ02000017">
    <property type="protein sequence ID" value="TLE10432.1"/>
    <property type="molecule type" value="Genomic_DNA"/>
</dbReference>
<reference evidence="1 2" key="1">
    <citation type="journal article" date="2014" name="Genome Announc.">
        <title>Draft genome sequences of eight enterohepatic helicobacter species isolated from both laboratory and wild rodents.</title>
        <authorList>
            <person name="Sheh A."/>
            <person name="Shen Z."/>
            <person name="Fox J.G."/>
        </authorList>
    </citation>
    <scope>NUCLEOTIDE SEQUENCE [LARGE SCALE GENOMIC DNA]</scope>
    <source>
        <strain evidence="1 2">ATCC 49320</strain>
    </source>
</reference>
<comment type="caution">
    <text evidence="1">The sequence shown here is derived from an EMBL/GenBank/DDBJ whole genome shotgun (WGS) entry which is preliminary data.</text>
</comment>
<gene>
    <name evidence="1" type="ORF">LS79_005870</name>
</gene>
<evidence type="ECO:0000313" key="2">
    <source>
        <dbReference type="Proteomes" id="UP000029857"/>
    </source>
</evidence>
<dbReference type="RefSeq" id="WP_034579493.1">
    <property type="nucleotide sequence ID" value="NZ_FZMS01000028.1"/>
</dbReference>